<dbReference type="InterPro" id="IPR015797">
    <property type="entry name" value="NUDIX_hydrolase-like_dom_sf"/>
</dbReference>
<comment type="subunit">
    <text evidence="5">Homodimer. Component of the cleavage factor Im (CFIm) complex.</text>
</comment>
<reference evidence="6" key="1">
    <citation type="journal article" date="2013" name="Genome Biol.">
        <title>Reference genomes and transcriptomes of Nicotiana sylvestris and Nicotiana tomentosiformis.</title>
        <authorList>
            <person name="Sierro N."/>
            <person name="Battey J.N."/>
            <person name="Ouadi S."/>
            <person name="Bovet L."/>
            <person name="Goepfert S."/>
            <person name="Bakaher N."/>
            <person name="Peitsch M.C."/>
            <person name="Ivanov N.V."/>
        </authorList>
    </citation>
    <scope>NUCLEOTIDE SEQUENCE [LARGE SCALE GENOMIC DNA]</scope>
</reference>
<dbReference type="AlphaFoldDB" id="A0A1U7X3M6"/>
<dbReference type="Proteomes" id="UP000189701">
    <property type="component" value="Unplaced"/>
</dbReference>
<keyword evidence="2 5" id="KW-0507">mRNA processing</keyword>
<comment type="subcellular location">
    <subcellularLocation>
        <location evidence="5">Nucleus</location>
    </subcellularLocation>
    <text evidence="5">In punctate subnuclear structures localized adjacent to nuclear speckles, called paraspeckles.</text>
</comment>
<keyword evidence="3 5" id="KW-0694">RNA-binding</keyword>
<dbReference type="PANTHER" id="PTHR13047">
    <property type="entry name" value="PRE-MRNA CLEAVAGE FACTOR IM, 25KD SUBUNIT"/>
    <property type="match status" value="1"/>
</dbReference>
<comment type="function">
    <text evidence="5">Component of the cleavage factor Im (CFIm) complex that plays a key role in pre-mRNA 3'-processing.</text>
</comment>
<keyword evidence="4 5" id="KW-0539">Nucleus</keyword>
<comment type="similarity">
    <text evidence="1 5">Belongs to the Nudix hydrolase family. CPSF5 subfamily.</text>
</comment>
<dbReference type="InterPro" id="IPR016706">
    <property type="entry name" value="Cleav_polyA_spec_factor_su5"/>
</dbReference>
<evidence type="ECO:0000256" key="5">
    <source>
        <dbReference type="PIRNR" id="PIRNR017888"/>
    </source>
</evidence>
<evidence type="ECO:0000313" key="6">
    <source>
        <dbReference type="Proteomes" id="UP000189701"/>
    </source>
</evidence>
<proteinExistence type="inferred from homology"/>
<accession>A0A1U7X3M6</accession>
<evidence type="ECO:0000256" key="1">
    <source>
        <dbReference type="ARBA" id="ARBA00009710"/>
    </source>
</evidence>
<reference evidence="7" key="2">
    <citation type="submission" date="2025-08" db="UniProtKB">
        <authorList>
            <consortium name="RefSeq"/>
        </authorList>
    </citation>
    <scope>IDENTIFICATION</scope>
    <source>
        <tissue evidence="7">Leaf</tissue>
    </source>
</reference>
<dbReference type="SUPFAM" id="SSF55811">
    <property type="entry name" value="Nudix"/>
    <property type="match status" value="1"/>
</dbReference>
<dbReference type="GeneID" id="104233723"/>
<evidence type="ECO:0000313" key="7">
    <source>
        <dbReference type="RefSeq" id="XP_009785463.1"/>
    </source>
</evidence>
<dbReference type="GO" id="GO:0031124">
    <property type="term" value="P:mRNA 3'-end processing"/>
    <property type="evidence" value="ECO:0007669"/>
    <property type="project" value="InterPro"/>
</dbReference>
<evidence type="ECO:0000256" key="4">
    <source>
        <dbReference type="ARBA" id="ARBA00023242"/>
    </source>
</evidence>
<evidence type="ECO:0000256" key="3">
    <source>
        <dbReference type="ARBA" id="ARBA00022884"/>
    </source>
</evidence>
<evidence type="ECO:0000256" key="2">
    <source>
        <dbReference type="ARBA" id="ARBA00022664"/>
    </source>
</evidence>
<dbReference type="PIRSF" id="PIRSF017888">
    <property type="entry name" value="CPSF-25"/>
    <property type="match status" value="1"/>
</dbReference>
<dbReference type="GO" id="GO:0005849">
    <property type="term" value="C:mRNA cleavage factor complex"/>
    <property type="evidence" value="ECO:0007669"/>
    <property type="project" value="UniProtKB-UniRule"/>
</dbReference>
<sequence length="182" mass="20798">MVDHSFSTAEENGGVYASGGAVNSSNVLDIYPLNHYYFGSKEALRFKEETLADRVLRMKLNYDTHGLRTCVQAVLLVELFKHPHVLLLQVRNSIFKLPGGRVRPGESEIECLRRKLSSKLSMSEDDSWEVGECLGMWWRPDFETLIYPFMPPDTKRPKTYGPIIAGVPQLLSKFSYNMMDYV</sequence>
<dbReference type="GO" id="GO:0003729">
    <property type="term" value="F:mRNA binding"/>
    <property type="evidence" value="ECO:0007669"/>
    <property type="project" value="UniProtKB-UniRule"/>
</dbReference>
<organism evidence="6 7">
    <name type="scientific">Nicotiana sylvestris</name>
    <name type="common">Wood tobacco</name>
    <name type="synonym">South American tobacco</name>
    <dbReference type="NCBI Taxonomy" id="4096"/>
    <lineage>
        <taxon>Eukaryota</taxon>
        <taxon>Viridiplantae</taxon>
        <taxon>Streptophyta</taxon>
        <taxon>Embryophyta</taxon>
        <taxon>Tracheophyta</taxon>
        <taxon>Spermatophyta</taxon>
        <taxon>Magnoliopsida</taxon>
        <taxon>eudicotyledons</taxon>
        <taxon>Gunneridae</taxon>
        <taxon>Pentapetalae</taxon>
        <taxon>asterids</taxon>
        <taxon>lamiids</taxon>
        <taxon>Solanales</taxon>
        <taxon>Solanaceae</taxon>
        <taxon>Nicotianoideae</taxon>
        <taxon>Nicotianeae</taxon>
        <taxon>Nicotiana</taxon>
    </lineage>
</organism>
<name>A0A1U7X3M6_NICSY</name>
<keyword evidence="6" id="KW-1185">Reference proteome</keyword>
<gene>
    <name evidence="7" type="primary">LOC104233723</name>
</gene>
<dbReference type="RefSeq" id="XP_009785463.1">
    <property type="nucleotide sequence ID" value="XM_009787161.1"/>
</dbReference>
<protein>
    <recommendedName>
        <fullName evidence="5">Pre-mRNA cleavage factor Im 25 kDa subunit</fullName>
    </recommendedName>
</protein>
<dbReference type="Gene3D" id="3.90.79.10">
    <property type="entry name" value="Nucleoside Triphosphate Pyrophosphohydrolase"/>
    <property type="match status" value="1"/>
</dbReference>
<dbReference type="Pfam" id="PF13869">
    <property type="entry name" value="NUDIX_2"/>
    <property type="match status" value="1"/>
</dbReference>